<feature type="region of interest" description="Disordered" evidence="1">
    <location>
        <begin position="84"/>
        <end position="108"/>
    </location>
</feature>
<keyword evidence="3" id="KW-1185">Reference proteome</keyword>
<reference evidence="2 3" key="1">
    <citation type="journal article" date="2017" name="Genome Biol. Evol.">
        <title>Phytophthora megakarya and P. palmivora, closely related causal agents of cacao black pod rot, underwent increases in genome sizes and gene numbers by different mechanisms.</title>
        <authorList>
            <person name="Ali S.S."/>
            <person name="Shao J."/>
            <person name="Lary D.J."/>
            <person name="Kronmiller B."/>
            <person name="Shen D."/>
            <person name="Strem M.D."/>
            <person name="Amoako-Attah I."/>
            <person name="Akrofi A.Y."/>
            <person name="Begoude B.A."/>
            <person name="Ten Hoopen G.M."/>
            <person name="Coulibaly K."/>
            <person name="Kebe B.I."/>
            <person name="Melnick R.L."/>
            <person name="Guiltinan M.J."/>
            <person name="Tyler B.M."/>
            <person name="Meinhardt L.W."/>
            <person name="Bailey B.A."/>
        </authorList>
    </citation>
    <scope>NUCLEOTIDE SEQUENCE [LARGE SCALE GENOMIC DNA]</scope>
    <source>
        <strain evidence="3">sbr112.9</strain>
    </source>
</reference>
<sequence>MVSSAIVQGLTGTRAEFDNRPAVTTRYRTCRMAVRLALEDRARTEGTPVLEYHAEDEDEDLLMSDIAVLGRTYVLRLRMGSLRSVRSPSGSSIGGPSSKRRQHHPPRPENFAIQVAVLQAAKAERERTEAATAQHLQQRQAEVDAKLEAERAAWTAKAQQGLEDVERKLKVLEVVREEERVTARNIQEFQAGQIRDLRASSAQVQADYATADPKPATTMRANSGDHKLATMSQGGIMGKGTGDHSQPGLKNVPRTVLDQLRATLPEADFARIAGSVGPKEIKTEIHASAAAAGADEPKHLDLRR</sequence>
<proteinExistence type="predicted"/>
<feature type="compositionally biased region" description="Low complexity" evidence="1">
    <location>
        <begin position="84"/>
        <end position="97"/>
    </location>
</feature>
<accession>A0A2P4YRC5</accession>
<evidence type="ECO:0000256" key="1">
    <source>
        <dbReference type="SAM" id="MobiDB-lite"/>
    </source>
</evidence>
<comment type="caution">
    <text evidence="2">The sequence shown here is derived from an EMBL/GenBank/DDBJ whole genome shotgun (WGS) entry which is preliminary data.</text>
</comment>
<protein>
    <submittedName>
        <fullName evidence="2">Uncharacterized protein</fullName>
    </submittedName>
</protein>
<dbReference type="EMBL" id="NCKW01000513">
    <property type="protein sequence ID" value="POM80361.1"/>
    <property type="molecule type" value="Genomic_DNA"/>
</dbReference>
<dbReference type="Proteomes" id="UP000237271">
    <property type="component" value="Unassembled WGS sequence"/>
</dbReference>
<organism evidence="2 3">
    <name type="scientific">Phytophthora palmivora</name>
    <dbReference type="NCBI Taxonomy" id="4796"/>
    <lineage>
        <taxon>Eukaryota</taxon>
        <taxon>Sar</taxon>
        <taxon>Stramenopiles</taxon>
        <taxon>Oomycota</taxon>
        <taxon>Peronosporomycetes</taxon>
        <taxon>Peronosporales</taxon>
        <taxon>Peronosporaceae</taxon>
        <taxon>Phytophthora</taxon>
    </lineage>
</organism>
<evidence type="ECO:0000313" key="2">
    <source>
        <dbReference type="EMBL" id="POM80361.1"/>
    </source>
</evidence>
<name>A0A2P4YRC5_9STRA</name>
<dbReference type="AlphaFoldDB" id="A0A2P4YRC5"/>
<dbReference type="OrthoDB" id="117882at2759"/>
<evidence type="ECO:0000313" key="3">
    <source>
        <dbReference type="Proteomes" id="UP000237271"/>
    </source>
</evidence>
<gene>
    <name evidence="2" type="ORF">PHPALM_1810</name>
</gene>